<reference evidence="2 3" key="1">
    <citation type="journal article" date="2016" name="Mol. Biol. Evol.">
        <title>Comparative Genomics of Early-Diverging Mushroom-Forming Fungi Provides Insights into the Origins of Lignocellulose Decay Capabilities.</title>
        <authorList>
            <person name="Nagy L.G."/>
            <person name="Riley R."/>
            <person name="Tritt A."/>
            <person name="Adam C."/>
            <person name="Daum C."/>
            <person name="Floudas D."/>
            <person name="Sun H."/>
            <person name="Yadav J.S."/>
            <person name="Pangilinan J."/>
            <person name="Larsson K.H."/>
            <person name="Matsuura K."/>
            <person name="Barry K."/>
            <person name="Labutti K."/>
            <person name="Kuo R."/>
            <person name="Ohm R.A."/>
            <person name="Bhattacharya S.S."/>
            <person name="Shirouzu T."/>
            <person name="Yoshinaga Y."/>
            <person name="Martin F.M."/>
            <person name="Grigoriev I.V."/>
            <person name="Hibbett D.S."/>
        </authorList>
    </citation>
    <scope>NUCLEOTIDE SEQUENCE [LARGE SCALE GENOMIC DNA]</scope>
    <source>
        <strain evidence="2 3">HHB12733</strain>
    </source>
</reference>
<evidence type="ECO:0000256" key="1">
    <source>
        <dbReference type="SAM" id="MobiDB-lite"/>
    </source>
</evidence>
<dbReference type="AlphaFoldDB" id="A0A165CJ17"/>
<proteinExistence type="predicted"/>
<protein>
    <submittedName>
        <fullName evidence="2">Uncharacterized protein</fullName>
    </submittedName>
</protein>
<organism evidence="2 3">
    <name type="scientific">Calocera cornea HHB12733</name>
    <dbReference type="NCBI Taxonomy" id="1353952"/>
    <lineage>
        <taxon>Eukaryota</taxon>
        <taxon>Fungi</taxon>
        <taxon>Dikarya</taxon>
        <taxon>Basidiomycota</taxon>
        <taxon>Agaricomycotina</taxon>
        <taxon>Dacrymycetes</taxon>
        <taxon>Dacrymycetales</taxon>
        <taxon>Dacrymycetaceae</taxon>
        <taxon>Calocera</taxon>
    </lineage>
</organism>
<keyword evidence="3" id="KW-1185">Reference proteome</keyword>
<feature type="region of interest" description="Disordered" evidence="1">
    <location>
        <begin position="1"/>
        <end position="37"/>
    </location>
</feature>
<evidence type="ECO:0000313" key="3">
    <source>
        <dbReference type="Proteomes" id="UP000076842"/>
    </source>
</evidence>
<dbReference type="EMBL" id="KV424138">
    <property type="protein sequence ID" value="KZT50885.1"/>
    <property type="molecule type" value="Genomic_DNA"/>
</dbReference>
<evidence type="ECO:0000313" key="2">
    <source>
        <dbReference type="EMBL" id="KZT50885.1"/>
    </source>
</evidence>
<dbReference type="InParanoid" id="A0A165CJ17"/>
<dbReference type="Proteomes" id="UP000076842">
    <property type="component" value="Unassembled WGS sequence"/>
</dbReference>
<gene>
    <name evidence="2" type="ORF">CALCODRAFT_504218</name>
</gene>
<accession>A0A165CJ17</accession>
<name>A0A165CJ17_9BASI</name>
<feature type="compositionally biased region" description="Low complexity" evidence="1">
    <location>
        <begin position="26"/>
        <end position="36"/>
    </location>
</feature>
<sequence>MRPRIRPRRPPSAGRRTVLSRQYATSSGSGSAASSSPYHRKVNALPFTLSPADAQRAFQQYLAHSSLLRAVDWWSALKYYWAVYDWGSVLQTHISDTDFKWEMSKMRPMYVPMWRVLAGVEVRYEQLGERYKPGTGPDRTLHELARLSGSMPGHAHHPLRSCWLSEEYHHADVRFMPFTRSMLTTPWGEQVGAIPYTVSPQKLLKLVNKLTVQGHIYPTLGLNVFPGAKVVQPRFSPMVMPVYLADFTLKYMSQRITLVLPAWVGHPSGKQPADSSFEKWVYGPRNEAEPYGPRSYYHSFMTDQNAAWLLTLIPLDPEGRPKPRGNLVDLLGLLRLTMAWSTVGGMDDGMWEDDMIKDWGRRHEWRDEFLRERKIWPDNAKS</sequence>